<organism evidence="2 3">
    <name type="scientific">Microbulbifer harenosus</name>
    <dbReference type="NCBI Taxonomy" id="2576840"/>
    <lineage>
        <taxon>Bacteria</taxon>
        <taxon>Pseudomonadati</taxon>
        <taxon>Pseudomonadota</taxon>
        <taxon>Gammaproteobacteria</taxon>
        <taxon>Cellvibrionales</taxon>
        <taxon>Microbulbiferaceae</taxon>
        <taxon>Microbulbifer</taxon>
    </lineage>
</organism>
<gene>
    <name evidence="2" type="ORF">FDY93_07170</name>
</gene>
<evidence type="ECO:0000313" key="2">
    <source>
        <dbReference type="EMBL" id="TLM78199.1"/>
    </source>
</evidence>
<reference evidence="2 3" key="1">
    <citation type="submission" date="2019-05" db="EMBL/GenBank/DDBJ databases">
        <title>Microbulbifer harenosus sp. nov., an alginate-degrading bacterium isolated from coastal sand.</title>
        <authorList>
            <person name="Huang H."/>
            <person name="Mo K."/>
            <person name="Bao S."/>
        </authorList>
    </citation>
    <scope>NUCLEOTIDE SEQUENCE [LARGE SCALE GENOMIC DNA]</scope>
    <source>
        <strain evidence="2 3">HB161719</strain>
    </source>
</reference>
<feature type="compositionally biased region" description="Low complexity" evidence="1">
    <location>
        <begin position="20"/>
        <end position="32"/>
    </location>
</feature>
<protein>
    <submittedName>
        <fullName evidence="2">Uncharacterized protein</fullName>
    </submittedName>
</protein>
<evidence type="ECO:0000313" key="3">
    <source>
        <dbReference type="Proteomes" id="UP000306791"/>
    </source>
</evidence>
<proteinExistence type="predicted"/>
<keyword evidence="3" id="KW-1185">Reference proteome</keyword>
<accession>A0ABY2UJ77</accession>
<sequence length="59" mass="6431">MNTHLSVKPESSSKPVLLTAQQKSAQEQQNSQTKTGKSAANAGLRYPKDLERCFVLGNN</sequence>
<comment type="caution">
    <text evidence="2">The sequence shown here is derived from an EMBL/GenBank/DDBJ whole genome shotgun (WGS) entry which is preliminary data.</text>
</comment>
<dbReference type="Proteomes" id="UP000306791">
    <property type="component" value="Unassembled WGS sequence"/>
</dbReference>
<evidence type="ECO:0000256" key="1">
    <source>
        <dbReference type="SAM" id="MobiDB-lite"/>
    </source>
</evidence>
<feature type="compositionally biased region" description="Polar residues" evidence="1">
    <location>
        <begin position="1"/>
        <end position="14"/>
    </location>
</feature>
<feature type="region of interest" description="Disordered" evidence="1">
    <location>
        <begin position="1"/>
        <end position="43"/>
    </location>
</feature>
<dbReference type="EMBL" id="VANI01000007">
    <property type="protein sequence ID" value="TLM78199.1"/>
    <property type="molecule type" value="Genomic_DNA"/>
</dbReference>
<dbReference type="RefSeq" id="WP_138235071.1">
    <property type="nucleotide sequence ID" value="NZ_CP185860.1"/>
</dbReference>
<name>A0ABY2UJ77_9GAMM</name>